<dbReference type="Gene3D" id="3.40.50.720">
    <property type="entry name" value="NAD(P)-binding Rossmann-like Domain"/>
    <property type="match status" value="1"/>
</dbReference>
<accession>A0A543EDJ5</accession>
<gene>
    <name evidence="2" type="ORF">FB391_3513</name>
</gene>
<comment type="caution">
    <text evidence="2">The sequence shown here is derived from an EMBL/GenBank/DDBJ whole genome shotgun (WGS) entry which is preliminary data.</text>
</comment>
<dbReference type="Proteomes" id="UP000320235">
    <property type="component" value="Unassembled WGS sequence"/>
</dbReference>
<feature type="region of interest" description="Disordered" evidence="1">
    <location>
        <begin position="1"/>
        <end position="47"/>
    </location>
</feature>
<keyword evidence="3" id="KW-1185">Reference proteome</keyword>
<name>A0A543EDJ5_9MICO</name>
<dbReference type="AlphaFoldDB" id="A0A543EDJ5"/>
<evidence type="ECO:0000313" key="2">
    <source>
        <dbReference type="EMBL" id="TQM19677.1"/>
    </source>
</evidence>
<evidence type="ECO:0000313" key="3">
    <source>
        <dbReference type="Proteomes" id="UP000320235"/>
    </source>
</evidence>
<organism evidence="2 3">
    <name type="scientific">Microbacterium kyungheense</name>
    <dbReference type="NCBI Taxonomy" id="1263636"/>
    <lineage>
        <taxon>Bacteria</taxon>
        <taxon>Bacillati</taxon>
        <taxon>Actinomycetota</taxon>
        <taxon>Actinomycetes</taxon>
        <taxon>Micrococcales</taxon>
        <taxon>Microbacteriaceae</taxon>
        <taxon>Microbacterium</taxon>
    </lineage>
</organism>
<evidence type="ECO:0008006" key="4">
    <source>
        <dbReference type="Google" id="ProtNLM"/>
    </source>
</evidence>
<evidence type="ECO:0000256" key="1">
    <source>
        <dbReference type="SAM" id="MobiDB-lite"/>
    </source>
</evidence>
<dbReference type="SUPFAM" id="SSF51735">
    <property type="entry name" value="NAD(P)-binding Rossmann-fold domains"/>
    <property type="match status" value="1"/>
</dbReference>
<sequence length="83" mass="8876">MDNEQRDQYTFLNPADLYSGFAPETQHQPEPGLDAELEPKADLGEKTYRGTGRLAPAYVFLASPESSYVAGATIAVTGGSPTP</sequence>
<dbReference type="EMBL" id="VFPE01000007">
    <property type="protein sequence ID" value="TQM19677.1"/>
    <property type="molecule type" value="Genomic_DNA"/>
</dbReference>
<dbReference type="RefSeq" id="WP_425462965.1">
    <property type="nucleotide sequence ID" value="NZ_BAABLH010000004.1"/>
</dbReference>
<protein>
    <recommendedName>
        <fullName evidence="4">Enoyl-ACP reductase-like protein</fullName>
    </recommendedName>
</protein>
<proteinExistence type="predicted"/>
<dbReference type="InterPro" id="IPR036291">
    <property type="entry name" value="NAD(P)-bd_dom_sf"/>
</dbReference>
<feature type="compositionally biased region" description="Basic and acidic residues" evidence="1">
    <location>
        <begin position="37"/>
        <end position="47"/>
    </location>
</feature>
<reference evidence="2 3" key="1">
    <citation type="submission" date="2019-06" db="EMBL/GenBank/DDBJ databases">
        <title>Sequencing the genomes of 1000 actinobacteria strains.</title>
        <authorList>
            <person name="Klenk H.-P."/>
        </authorList>
    </citation>
    <scope>NUCLEOTIDE SEQUENCE [LARGE SCALE GENOMIC DNA]</scope>
    <source>
        <strain evidence="2 3">DSM 105492</strain>
    </source>
</reference>